<dbReference type="Pfam" id="PF09587">
    <property type="entry name" value="PGA_cap"/>
    <property type="match status" value="1"/>
</dbReference>
<organism evidence="4 5">
    <name type="scientific">Kineosporia babensis</name>
    <dbReference type="NCBI Taxonomy" id="499548"/>
    <lineage>
        <taxon>Bacteria</taxon>
        <taxon>Bacillati</taxon>
        <taxon>Actinomycetota</taxon>
        <taxon>Actinomycetes</taxon>
        <taxon>Kineosporiales</taxon>
        <taxon>Kineosporiaceae</taxon>
        <taxon>Kineosporia</taxon>
    </lineage>
</organism>
<name>A0A9X1NL72_9ACTN</name>
<accession>A0A9X1NL72</accession>
<feature type="domain" description="Capsule synthesis protein CapA" evidence="3">
    <location>
        <begin position="31"/>
        <end position="268"/>
    </location>
</feature>
<proteinExistence type="inferred from homology"/>
<dbReference type="Gene3D" id="3.60.21.10">
    <property type="match status" value="1"/>
</dbReference>
<evidence type="ECO:0000256" key="2">
    <source>
        <dbReference type="SAM" id="MobiDB-lite"/>
    </source>
</evidence>
<dbReference type="InterPro" id="IPR052169">
    <property type="entry name" value="CW_Biosynth-Accessory"/>
</dbReference>
<evidence type="ECO:0000256" key="1">
    <source>
        <dbReference type="ARBA" id="ARBA00005662"/>
    </source>
</evidence>
<dbReference type="InterPro" id="IPR029052">
    <property type="entry name" value="Metallo-depent_PP-like"/>
</dbReference>
<dbReference type="PANTHER" id="PTHR33393:SF13">
    <property type="entry name" value="PGA BIOSYNTHESIS PROTEIN CAPA"/>
    <property type="match status" value="1"/>
</dbReference>
<sequence>MATTSPVTATTTPEPTATGEVEQAPESGEARISFGGDVHFAGSSAAGLNGDLGTAFKPLKKADLAIVNLETAITDGGVPEPKEFTFRAPAKALTALKENGVDVVTVANNHGMDYGPEGLADTLAAGKKAKLPMIGIGENVTEAFAPFRSTVNGVDISVIGATDVLDNFALGTWTATDSQPGLASAKVEGLLAEAVRKAAAESDVVVVVLHWGVETQSCPTQRQRDLAAELKEAGAQVIVGSHAHVLEPYEEEGNTAIHYGLGNFVFYATKAQSIRSGVYDVVVDQDGVVDTKWNPAQIRSGRPQLLTGSDAKAAGAYLSQLAKQCGVD</sequence>
<dbReference type="SMART" id="SM00854">
    <property type="entry name" value="PGA_cap"/>
    <property type="match status" value="1"/>
</dbReference>
<gene>
    <name evidence="4" type="ORF">LR394_32215</name>
</gene>
<dbReference type="InterPro" id="IPR019079">
    <property type="entry name" value="Capsule_synth_CapA"/>
</dbReference>
<dbReference type="Proteomes" id="UP001138997">
    <property type="component" value="Unassembled WGS sequence"/>
</dbReference>
<feature type="region of interest" description="Disordered" evidence="2">
    <location>
        <begin position="1"/>
        <end position="27"/>
    </location>
</feature>
<dbReference type="SUPFAM" id="SSF56300">
    <property type="entry name" value="Metallo-dependent phosphatases"/>
    <property type="match status" value="1"/>
</dbReference>
<comment type="caution">
    <text evidence="4">The sequence shown here is derived from an EMBL/GenBank/DDBJ whole genome shotgun (WGS) entry which is preliminary data.</text>
</comment>
<evidence type="ECO:0000313" key="4">
    <source>
        <dbReference type="EMBL" id="MCD5315574.1"/>
    </source>
</evidence>
<dbReference type="PANTHER" id="PTHR33393">
    <property type="entry name" value="POLYGLUTAMINE SYNTHESIS ACCESSORY PROTEIN RV0574C-RELATED"/>
    <property type="match status" value="1"/>
</dbReference>
<evidence type="ECO:0000259" key="3">
    <source>
        <dbReference type="SMART" id="SM00854"/>
    </source>
</evidence>
<dbReference type="RefSeq" id="WP_231448393.1">
    <property type="nucleotide sequence ID" value="NZ_JAJOMB010000023.1"/>
</dbReference>
<feature type="compositionally biased region" description="Low complexity" evidence="2">
    <location>
        <begin position="1"/>
        <end position="18"/>
    </location>
</feature>
<keyword evidence="5" id="KW-1185">Reference proteome</keyword>
<dbReference type="AlphaFoldDB" id="A0A9X1NL72"/>
<dbReference type="EMBL" id="JAJOMB010000023">
    <property type="protein sequence ID" value="MCD5315574.1"/>
    <property type="molecule type" value="Genomic_DNA"/>
</dbReference>
<reference evidence="4" key="1">
    <citation type="submission" date="2021-11" db="EMBL/GenBank/DDBJ databases">
        <title>Streptomyces corallinus and Kineosporia corallina sp. nov., two new coral-derived marine actinobacteria.</title>
        <authorList>
            <person name="Buangrab K."/>
            <person name="Sutthacheep M."/>
            <person name="Yeemin T."/>
            <person name="Harunari E."/>
            <person name="Igarashi Y."/>
            <person name="Sripreechasak P."/>
            <person name="Kanchanasin P."/>
            <person name="Tanasupawat S."/>
            <person name="Phongsopitanun W."/>
        </authorList>
    </citation>
    <scope>NUCLEOTIDE SEQUENCE</scope>
    <source>
        <strain evidence="4">JCM 31032</strain>
    </source>
</reference>
<evidence type="ECO:0000313" key="5">
    <source>
        <dbReference type="Proteomes" id="UP001138997"/>
    </source>
</evidence>
<comment type="similarity">
    <text evidence="1">Belongs to the CapA family.</text>
</comment>
<protein>
    <submittedName>
        <fullName evidence="4">CapA family protein</fullName>
    </submittedName>
</protein>
<dbReference type="CDD" id="cd07381">
    <property type="entry name" value="MPP_CapA"/>
    <property type="match status" value="1"/>
</dbReference>